<dbReference type="Pfam" id="PF00805">
    <property type="entry name" value="Pentapeptide"/>
    <property type="match status" value="1"/>
</dbReference>
<dbReference type="Pfam" id="PF14559">
    <property type="entry name" value="TPR_19"/>
    <property type="match status" value="1"/>
</dbReference>
<dbReference type="RefSeq" id="WP_379954087.1">
    <property type="nucleotide sequence ID" value="NZ_JAUYVI010000001.1"/>
</dbReference>
<reference evidence="3" key="1">
    <citation type="submission" date="2023-08" db="EMBL/GenBank/DDBJ databases">
        <title>Rhodospirillaceae gen. nov., a novel taxon isolated from the Yangtze River Yuezi River estuary sludge.</title>
        <authorList>
            <person name="Ruan L."/>
        </authorList>
    </citation>
    <scope>NUCLEOTIDE SEQUENCE [LARGE SCALE GENOMIC DNA]</scope>
    <source>
        <strain evidence="3">R-7</strain>
    </source>
</reference>
<dbReference type="InterPro" id="IPR011990">
    <property type="entry name" value="TPR-like_helical_dom_sf"/>
</dbReference>
<gene>
    <name evidence="2" type="ORF">Q8A70_03425</name>
</gene>
<feature type="chain" id="PRO_5045684884" evidence="1">
    <location>
        <begin position="22"/>
        <end position="351"/>
    </location>
</feature>
<accession>A0ABU0YG51</accession>
<dbReference type="SUPFAM" id="SSF141571">
    <property type="entry name" value="Pentapeptide repeat-like"/>
    <property type="match status" value="1"/>
</dbReference>
<comment type="caution">
    <text evidence="2">The sequence shown here is derived from an EMBL/GenBank/DDBJ whole genome shotgun (WGS) entry which is preliminary data.</text>
</comment>
<proteinExistence type="predicted"/>
<keyword evidence="3" id="KW-1185">Reference proteome</keyword>
<name>A0ABU0YG51_9PROT</name>
<sequence>MFRLIAAVSVLLAISHSPTFACSPVPVQVTVEPLTGIVQEVPTPQRTPEQIAETLPEVVIDGVVIERDPISGEPGATTDSYNRHARMRVDRVWKGEAAAFVTLEFGEDTAMCQQVPPVGTPIRISPDPVSPNVFSYDVLSGWATGDPSEDAGLQLYRDRTVAMQRKAEAGGRAEKLAFADYLRRNGETHRALWLYEALLQQDPSDLDSVAVLAVLQAAIWKEKDAQATLNRLSQIAPRTEAWRGKIARATFEATGVLAADWKNYSDVANVVSCRSEAALDGADFSGAQLRCDFAGSTFRNANFKGSDLSWARFEDVDLKGALYDCATEFAADFDPVAAGMVNVDGSCSAPQ</sequence>
<protein>
    <submittedName>
        <fullName evidence="2">Pentapeptide repeat-containing protein</fullName>
    </submittedName>
</protein>
<dbReference type="SUPFAM" id="SSF48452">
    <property type="entry name" value="TPR-like"/>
    <property type="match status" value="1"/>
</dbReference>
<organism evidence="2 3">
    <name type="scientific">Dongia sedimenti</name>
    <dbReference type="NCBI Taxonomy" id="3064282"/>
    <lineage>
        <taxon>Bacteria</taxon>
        <taxon>Pseudomonadati</taxon>
        <taxon>Pseudomonadota</taxon>
        <taxon>Alphaproteobacteria</taxon>
        <taxon>Rhodospirillales</taxon>
        <taxon>Dongiaceae</taxon>
        <taxon>Dongia</taxon>
    </lineage>
</organism>
<evidence type="ECO:0000313" key="3">
    <source>
        <dbReference type="Proteomes" id="UP001230156"/>
    </source>
</evidence>
<evidence type="ECO:0000256" key="1">
    <source>
        <dbReference type="SAM" id="SignalP"/>
    </source>
</evidence>
<dbReference type="Gene3D" id="2.160.20.80">
    <property type="entry name" value="E3 ubiquitin-protein ligase SopA"/>
    <property type="match status" value="1"/>
</dbReference>
<keyword evidence="1" id="KW-0732">Signal</keyword>
<dbReference type="InterPro" id="IPR001646">
    <property type="entry name" value="5peptide_repeat"/>
</dbReference>
<dbReference type="Proteomes" id="UP001230156">
    <property type="component" value="Unassembled WGS sequence"/>
</dbReference>
<evidence type="ECO:0000313" key="2">
    <source>
        <dbReference type="EMBL" id="MDQ7246696.1"/>
    </source>
</evidence>
<feature type="signal peptide" evidence="1">
    <location>
        <begin position="1"/>
        <end position="21"/>
    </location>
</feature>
<dbReference type="EMBL" id="JAUYVI010000001">
    <property type="protein sequence ID" value="MDQ7246696.1"/>
    <property type="molecule type" value="Genomic_DNA"/>
</dbReference>